<name>A0A0B0IGT0_9BACI</name>
<feature type="transmembrane region" description="Helical" evidence="1">
    <location>
        <begin position="41"/>
        <end position="60"/>
    </location>
</feature>
<dbReference type="AlphaFoldDB" id="A0A0B0IGT0"/>
<gene>
    <name evidence="2" type="ORF">LQ50_09640</name>
</gene>
<keyword evidence="1" id="KW-1133">Transmembrane helix</keyword>
<evidence type="ECO:0000256" key="1">
    <source>
        <dbReference type="SAM" id="Phobius"/>
    </source>
</evidence>
<feature type="transmembrane region" description="Helical" evidence="1">
    <location>
        <begin position="7"/>
        <end position="29"/>
    </location>
</feature>
<proteinExistence type="predicted"/>
<dbReference type="Proteomes" id="UP000030832">
    <property type="component" value="Unassembled WGS sequence"/>
</dbReference>
<feature type="transmembrane region" description="Helical" evidence="1">
    <location>
        <begin position="72"/>
        <end position="93"/>
    </location>
</feature>
<keyword evidence="1" id="KW-0812">Transmembrane</keyword>
<organism evidence="2 3">
    <name type="scientific">Halalkalibacter okhensis</name>
    <dbReference type="NCBI Taxonomy" id="333138"/>
    <lineage>
        <taxon>Bacteria</taxon>
        <taxon>Bacillati</taxon>
        <taxon>Bacillota</taxon>
        <taxon>Bacilli</taxon>
        <taxon>Bacillales</taxon>
        <taxon>Bacillaceae</taxon>
        <taxon>Halalkalibacter</taxon>
    </lineage>
</organism>
<dbReference type="RefSeq" id="WP_034628330.1">
    <property type="nucleotide sequence ID" value="NZ_JRJU01000009.1"/>
</dbReference>
<evidence type="ECO:0000313" key="3">
    <source>
        <dbReference type="Proteomes" id="UP000030832"/>
    </source>
</evidence>
<protein>
    <submittedName>
        <fullName evidence="2">Uncharacterized protein</fullName>
    </submittedName>
</protein>
<accession>A0A0B0IGT0</accession>
<sequence length="94" mass="10492">MIKKINIWSFILSIICILLFFIVSFSGPIDYSIMGNHPLNLVLYITLITFVLGVLGFSGIQDWKGMARSLTTIILTLGLSVFLTFVVFFGNLLS</sequence>
<dbReference type="EMBL" id="JRJU01000009">
    <property type="protein sequence ID" value="KHF40510.1"/>
    <property type="molecule type" value="Genomic_DNA"/>
</dbReference>
<dbReference type="eggNOG" id="ENOG503030J">
    <property type="taxonomic scope" value="Bacteria"/>
</dbReference>
<keyword evidence="3" id="KW-1185">Reference proteome</keyword>
<comment type="caution">
    <text evidence="2">The sequence shown here is derived from an EMBL/GenBank/DDBJ whole genome shotgun (WGS) entry which is preliminary data.</text>
</comment>
<reference evidence="2 3" key="1">
    <citation type="submission" date="2014-09" db="EMBL/GenBank/DDBJ databases">
        <title>Genome sequencing and annotation of Bacillus Okhensis strain Kh10-101T.</title>
        <authorList>
            <person name="Prakash J.S."/>
        </authorList>
    </citation>
    <scope>NUCLEOTIDE SEQUENCE [LARGE SCALE GENOMIC DNA]</scope>
    <source>
        <strain evidence="3">Kh10-101T</strain>
    </source>
</reference>
<evidence type="ECO:0000313" key="2">
    <source>
        <dbReference type="EMBL" id="KHF40510.1"/>
    </source>
</evidence>
<dbReference type="OrthoDB" id="2943223at2"/>
<keyword evidence="1" id="KW-0472">Membrane</keyword>